<organism evidence="1 2">
    <name type="scientific">Mycoavidus cysteinexigens</name>
    <dbReference type="NCBI Taxonomy" id="1553431"/>
    <lineage>
        <taxon>Bacteria</taxon>
        <taxon>Pseudomonadati</taxon>
        <taxon>Pseudomonadota</taxon>
        <taxon>Betaproteobacteria</taxon>
        <taxon>Burkholderiales</taxon>
        <taxon>Burkholderiaceae</taxon>
        <taxon>Mycoavidus</taxon>
    </lineage>
</organism>
<accession>A0A2Z6EU77</accession>
<evidence type="ECO:0000313" key="2">
    <source>
        <dbReference type="Proteomes" id="UP000282597"/>
    </source>
</evidence>
<keyword evidence="2" id="KW-1185">Reference proteome</keyword>
<proteinExistence type="predicted"/>
<name>A0A2Z6EU77_9BURK</name>
<gene>
    <name evidence="1" type="ORF">MCB1EB_0807</name>
</gene>
<evidence type="ECO:0000313" key="1">
    <source>
        <dbReference type="EMBL" id="BBE08968.1"/>
    </source>
</evidence>
<dbReference type="AlphaFoldDB" id="A0A2Z6EU77"/>
<dbReference type="Proteomes" id="UP000282597">
    <property type="component" value="Chromosome"/>
</dbReference>
<protein>
    <submittedName>
        <fullName evidence="1">Tail tubular protein B</fullName>
    </submittedName>
</protein>
<dbReference type="EMBL" id="AP018150">
    <property type="protein sequence ID" value="BBE08968.1"/>
    <property type="molecule type" value="Genomic_DNA"/>
</dbReference>
<sequence>MAALLITEHHADSTIADIRGTSSEVLAHMNGTFPSLLTAVVRANPEAFTEMQLPIYRPNNSRSNDDDLSPDYDNRLIDMQAIYEPHVTGEKDFYRGNNN</sequence>
<dbReference type="KEGG" id="mcys:MCB1EB_0807"/>
<reference evidence="1 2" key="1">
    <citation type="journal article" date="2018" name="Microbes Environ.">
        <title>Comparative Genomic Insights into Endofungal Lifestyles of Two Bacterial Endosymbionts, Mycoavidus cysteinexigens and Burkholderia rhizoxinica.</title>
        <authorList>
            <person name="Sharmin D."/>
            <person name="Guo Y."/>
            <person name="Nishizawa T."/>
            <person name="Ohshima S."/>
            <person name="Sato Y."/>
            <person name="Takashima Y."/>
            <person name="Narisawa K."/>
            <person name="Ohta H."/>
        </authorList>
    </citation>
    <scope>NUCLEOTIDE SEQUENCE [LARGE SCALE GENOMIC DNA]</scope>
    <source>
        <strain evidence="1 2">B1-EB</strain>
    </source>
</reference>